<dbReference type="AlphaFoldDB" id="A0A0W8FE81"/>
<keyword evidence="1" id="KW-0472">Membrane</keyword>
<dbReference type="Pfam" id="PF01917">
    <property type="entry name" value="Flagellin_arch-type"/>
    <property type="match status" value="1"/>
</dbReference>
<sequence length="197" mass="21606">MLHTDLRRREDGFTGLEAAIVLIAFIVVAAVFSFVVLKTGFHATEEGQYAIYKGVQQAGSGLEVSGTIYGVKPVQQEQLTIKSILIPISVPPGGAAVDVGSMSVRFVSPSFVEELRPNDPLMHAYPKDGCWSVQETYNNDNALLEPGERFLINITPTSMRGLHPNMQFTVEMKPAEGAPLRVVRRVPPHIDPVNELH</sequence>
<dbReference type="PANTHER" id="PTHR35903">
    <property type="entry name" value="FLAGELLIN B1"/>
    <property type="match status" value="1"/>
</dbReference>
<dbReference type="NCBIfam" id="TIGR02537">
    <property type="entry name" value="arch_flag_Nterm"/>
    <property type="match status" value="1"/>
</dbReference>
<dbReference type="GO" id="GO:0005198">
    <property type="term" value="F:structural molecule activity"/>
    <property type="evidence" value="ECO:0007669"/>
    <property type="project" value="InterPro"/>
</dbReference>
<organism evidence="2">
    <name type="scientific">hydrocarbon metagenome</name>
    <dbReference type="NCBI Taxonomy" id="938273"/>
    <lineage>
        <taxon>unclassified sequences</taxon>
        <taxon>metagenomes</taxon>
        <taxon>ecological metagenomes</taxon>
    </lineage>
</organism>
<keyword evidence="1" id="KW-1133">Transmembrane helix</keyword>
<gene>
    <name evidence="2" type="ORF">ASZ90_011102</name>
</gene>
<evidence type="ECO:0000256" key="1">
    <source>
        <dbReference type="SAM" id="Phobius"/>
    </source>
</evidence>
<keyword evidence="2" id="KW-0969">Cilium</keyword>
<reference evidence="2" key="1">
    <citation type="journal article" date="2015" name="Proc. Natl. Acad. Sci. U.S.A.">
        <title>Networks of energetic and metabolic interactions define dynamics in microbial communities.</title>
        <authorList>
            <person name="Embree M."/>
            <person name="Liu J.K."/>
            <person name="Al-Bassam M.M."/>
            <person name="Zengler K."/>
        </authorList>
    </citation>
    <scope>NUCLEOTIDE SEQUENCE</scope>
</reference>
<dbReference type="InterPro" id="IPR002774">
    <property type="entry name" value="Flagellin_arc-type"/>
</dbReference>
<proteinExistence type="predicted"/>
<feature type="transmembrane region" description="Helical" evidence="1">
    <location>
        <begin position="12"/>
        <end position="37"/>
    </location>
</feature>
<dbReference type="PANTHER" id="PTHR35903:SF1">
    <property type="entry name" value="FLAGELLIN B1"/>
    <property type="match status" value="1"/>
</dbReference>
<name>A0A0W8FE81_9ZZZZ</name>
<dbReference type="GO" id="GO:0097588">
    <property type="term" value="P:archaeal or bacterial-type flagellum-dependent cell motility"/>
    <property type="evidence" value="ECO:0007669"/>
    <property type="project" value="InterPro"/>
</dbReference>
<comment type="caution">
    <text evidence="2">The sequence shown here is derived from an EMBL/GenBank/DDBJ whole genome shotgun (WGS) entry which is preliminary data.</text>
</comment>
<dbReference type="EMBL" id="LNQE01001317">
    <property type="protein sequence ID" value="KUG19195.1"/>
    <property type="molecule type" value="Genomic_DNA"/>
</dbReference>
<keyword evidence="2" id="KW-0966">Cell projection</keyword>
<dbReference type="InterPro" id="IPR013373">
    <property type="entry name" value="Flagellin/pilin_N_arc"/>
</dbReference>
<protein>
    <submittedName>
        <fullName evidence="2">Flagellin flab1</fullName>
    </submittedName>
</protein>
<keyword evidence="2" id="KW-0282">Flagellum</keyword>
<accession>A0A0W8FE81</accession>
<evidence type="ECO:0000313" key="2">
    <source>
        <dbReference type="EMBL" id="KUG19195.1"/>
    </source>
</evidence>
<keyword evidence="1" id="KW-0812">Transmembrane</keyword>